<keyword evidence="1" id="KW-0732">Signal</keyword>
<keyword evidence="3" id="KW-1185">Reference proteome</keyword>
<feature type="chain" id="PRO_5039278778" description="Lipoprotein" evidence="1">
    <location>
        <begin position="23"/>
        <end position="217"/>
    </location>
</feature>
<protein>
    <recommendedName>
        <fullName evidence="4">Lipoprotein</fullName>
    </recommendedName>
</protein>
<feature type="signal peptide" evidence="1">
    <location>
        <begin position="1"/>
        <end position="22"/>
    </location>
</feature>
<dbReference type="PROSITE" id="PS51257">
    <property type="entry name" value="PROKAR_LIPOPROTEIN"/>
    <property type="match status" value="1"/>
</dbReference>
<evidence type="ECO:0000313" key="3">
    <source>
        <dbReference type="Proteomes" id="UP000234206"/>
    </source>
</evidence>
<gene>
    <name evidence="2" type="ORF">CYJ76_02710</name>
</gene>
<evidence type="ECO:0008006" key="4">
    <source>
        <dbReference type="Google" id="ProtNLM"/>
    </source>
</evidence>
<name>A0A2I1PCZ9_9MICO</name>
<evidence type="ECO:0000256" key="1">
    <source>
        <dbReference type="SAM" id="SignalP"/>
    </source>
</evidence>
<reference evidence="2 3" key="1">
    <citation type="submission" date="2017-12" db="EMBL/GenBank/DDBJ databases">
        <title>Phylogenetic diversity of female urinary microbiome.</title>
        <authorList>
            <person name="Thomas-White K."/>
            <person name="Wolfe A.J."/>
        </authorList>
    </citation>
    <scope>NUCLEOTIDE SEQUENCE [LARGE SCALE GENOMIC DNA]</scope>
    <source>
        <strain evidence="2 3">UMB1298</strain>
    </source>
</reference>
<accession>A0A2I1PCZ9</accession>
<evidence type="ECO:0000313" key="2">
    <source>
        <dbReference type="EMBL" id="PKZ42480.1"/>
    </source>
</evidence>
<dbReference type="Proteomes" id="UP000234206">
    <property type="component" value="Unassembled WGS sequence"/>
</dbReference>
<proteinExistence type="predicted"/>
<dbReference type="OrthoDB" id="5149721at2"/>
<dbReference type="RefSeq" id="WP_070705594.1">
    <property type="nucleotide sequence ID" value="NZ_JBHLVH010000011.1"/>
</dbReference>
<sequence>MRTTRTLALLTSGLVAVGTLTACGGTDPLSNDEAKEVLLTEDNFPLDGYKRGTVEDGEAKDEAMDVSEMENGLKQLGEISEECQKALDDLDGLKASDHIDQGASVDFTKGQSNVSVIAAGVKDDGKKLQDAFATLGAHCDDIEKSEGGLSVKIGFDEVDQDDFKGTQITVDAMGQKKETTMGGRLVGENFVGVFGSDVSKDDVLKVADAQAKAIEDK</sequence>
<dbReference type="EMBL" id="PKIZ01000003">
    <property type="protein sequence ID" value="PKZ42480.1"/>
    <property type="molecule type" value="Genomic_DNA"/>
</dbReference>
<dbReference type="AlphaFoldDB" id="A0A2I1PCZ9"/>
<comment type="caution">
    <text evidence="2">The sequence shown here is derived from an EMBL/GenBank/DDBJ whole genome shotgun (WGS) entry which is preliminary data.</text>
</comment>
<organism evidence="2 3">
    <name type="scientific">Kytococcus schroeteri</name>
    <dbReference type="NCBI Taxonomy" id="138300"/>
    <lineage>
        <taxon>Bacteria</taxon>
        <taxon>Bacillati</taxon>
        <taxon>Actinomycetota</taxon>
        <taxon>Actinomycetes</taxon>
        <taxon>Micrococcales</taxon>
        <taxon>Kytococcaceae</taxon>
        <taxon>Kytococcus</taxon>
    </lineage>
</organism>